<keyword evidence="1" id="KW-0732">Signal</keyword>
<dbReference type="AlphaFoldDB" id="A0A6G4U030"/>
<dbReference type="RefSeq" id="WP_165238144.1">
    <property type="nucleotide sequence ID" value="NZ_JAAKZV010000066.1"/>
</dbReference>
<dbReference type="EMBL" id="JAAKZV010000066">
    <property type="protein sequence ID" value="NGN65585.1"/>
    <property type="molecule type" value="Genomic_DNA"/>
</dbReference>
<accession>A0A6G4U030</accession>
<organism evidence="2 3">
    <name type="scientific">Streptomyces coryli</name>
    <dbReference type="NCBI Taxonomy" id="1128680"/>
    <lineage>
        <taxon>Bacteria</taxon>
        <taxon>Bacillati</taxon>
        <taxon>Actinomycetota</taxon>
        <taxon>Actinomycetes</taxon>
        <taxon>Kitasatosporales</taxon>
        <taxon>Streptomycetaceae</taxon>
        <taxon>Streptomyces</taxon>
    </lineage>
</organism>
<evidence type="ECO:0000256" key="1">
    <source>
        <dbReference type="SAM" id="SignalP"/>
    </source>
</evidence>
<keyword evidence="3" id="KW-1185">Reference proteome</keyword>
<reference evidence="2 3" key="1">
    <citation type="submission" date="2020-02" db="EMBL/GenBank/DDBJ databases">
        <title>Whole-genome analyses of novel actinobacteria.</title>
        <authorList>
            <person name="Sahin N."/>
        </authorList>
    </citation>
    <scope>NUCLEOTIDE SEQUENCE [LARGE SCALE GENOMIC DNA]</scope>
    <source>
        <strain evidence="2 3">A7024</strain>
    </source>
</reference>
<sequence length="160" mass="16855">MYQHPGPGAAPAAFLIPSLAPLLAAEAAAAVPEGDAADLRQSVWLRLLELPAAPADPAAWLRVAVRTEARLARRRIRREFPCAAPPDAPAAGLSTAERVALHDAVARLPGCCPVLMGALLRGDRPGYRAIAAELGMSQGSLGPLRSRCLAVLRRMYGVRP</sequence>
<proteinExistence type="predicted"/>
<feature type="signal peptide" evidence="1">
    <location>
        <begin position="1"/>
        <end position="24"/>
    </location>
</feature>
<protein>
    <submittedName>
        <fullName evidence="2">Sigma-70 family RNA polymerase sigma factor</fullName>
    </submittedName>
</protein>
<name>A0A6G4U030_9ACTN</name>
<dbReference type="Proteomes" id="UP000481583">
    <property type="component" value="Unassembled WGS sequence"/>
</dbReference>
<evidence type="ECO:0000313" key="3">
    <source>
        <dbReference type="Proteomes" id="UP000481583"/>
    </source>
</evidence>
<evidence type="ECO:0000313" key="2">
    <source>
        <dbReference type="EMBL" id="NGN65585.1"/>
    </source>
</evidence>
<comment type="caution">
    <text evidence="2">The sequence shown here is derived from an EMBL/GenBank/DDBJ whole genome shotgun (WGS) entry which is preliminary data.</text>
</comment>
<gene>
    <name evidence="2" type="ORF">G5C51_16975</name>
</gene>
<feature type="chain" id="PRO_5039673426" evidence="1">
    <location>
        <begin position="25"/>
        <end position="160"/>
    </location>
</feature>